<feature type="transmembrane region" description="Helical" evidence="2">
    <location>
        <begin position="265"/>
        <end position="290"/>
    </location>
</feature>
<organism evidence="4 5">
    <name type="scientific">Elioraea tepida</name>
    <dbReference type="NCBI Taxonomy" id="2843330"/>
    <lineage>
        <taxon>Bacteria</taxon>
        <taxon>Pseudomonadati</taxon>
        <taxon>Pseudomonadota</taxon>
        <taxon>Alphaproteobacteria</taxon>
        <taxon>Acetobacterales</taxon>
        <taxon>Elioraeaceae</taxon>
        <taxon>Elioraea</taxon>
    </lineage>
</organism>
<evidence type="ECO:0000256" key="1">
    <source>
        <dbReference type="RuleBase" id="RU369079"/>
    </source>
</evidence>
<gene>
    <name evidence="4" type="ORF">KO353_12540</name>
</gene>
<dbReference type="EMBL" id="CP076448">
    <property type="protein sequence ID" value="QXM24097.1"/>
    <property type="molecule type" value="Genomic_DNA"/>
</dbReference>
<comment type="subcellular location">
    <subcellularLocation>
        <location evidence="1">Cell inner membrane</location>
        <topology evidence="1">Multi-pass membrane protein</topology>
    </subcellularLocation>
</comment>
<feature type="transmembrane region" description="Helical" evidence="2">
    <location>
        <begin position="145"/>
        <end position="167"/>
    </location>
</feature>
<dbReference type="KEGG" id="elio:KO353_12540"/>
<keyword evidence="1" id="KW-0813">Transport</keyword>
<evidence type="ECO:0000313" key="4">
    <source>
        <dbReference type="EMBL" id="QXM24097.1"/>
    </source>
</evidence>
<proteinExistence type="predicted"/>
<keyword evidence="2" id="KW-0472">Membrane</keyword>
<accession>A0A975YJ54</accession>
<dbReference type="GO" id="GO:0005886">
    <property type="term" value="C:plasma membrane"/>
    <property type="evidence" value="ECO:0007669"/>
    <property type="project" value="UniProtKB-SubCell"/>
</dbReference>
<feature type="transmembrane region" description="Helical" evidence="2">
    <location>
        <begin position="375"/>
        <end position="394"/>
    </location>
</feature>
<reference evidence="4" key="1">
    <citation type="submission" date="2021-06" db="EMBL/GenBank/DDBJ databases">
        <title>Elioraea tepida, sp. nov., a moderately thermophilic aerobic anoxygenic phototrophic bacterium isolated from an alkaline siliceous hot spring mat community in Yellowstone National Park, WY, USA.</title>
        <authorList>
            <person name="Saini M.K."/>
            <person name="Yoshida S."/>
            <person name="Sebastian A."/>
            <person name="Hirose S."/>
            <person name="Hara E."/>
            <person name="Tamaki H."/>
            <person name="Soulier N.T."/>
            <person name="Albert I."/>
            <person name="Hanada S."/>
            <person name="Bryant D.A."/>
            <person name="Tank M."/>
        </authorList>
    </citation>
    <scope>NUCLEOTIDE SEQUENCE</scope>
    <source>
        <strain evidence="4">MS-P2</strain>
    </source>
</reference>
<dbReference type="InterPro" id="IPR011853">
    <property type="entry name" value="TRAP_DctM-Dct_fused"/>
</dbReference>
<feature type="transmembrane region" description="Helical" evidence="2">
    <location>
        <begin position="463"/>
        <end position="486"/>
    </location>
</feature>
<feature type="domain" description="TRAP C4-dicarboxylate transport system permease DctM subunit" evidence="3">
    <location>
        <begin position="86"/>
        <end position="521"/>
    </location>
</feature>
<evidence type="ECO:0000313" key="5">
    <source>
        <dbReference type="Proteomes" id="UP000694001"/>
    </source>
</evidence>
<evidence type="ECO:0000259" key="3">
    <source>
        <dbReference type="Pfam" id="PF06808"/>
    </source>
</evidence>
<feature type="transmembrane region" description="Helical" evidence="2">
    <location>
        <begin position="232"/>
        <end position="259"/>
    </location>
</feature>
<dbReference type="AlphaFoldDB" id="A0A975YJ54"/>
<dbReference type="RefSeq" id="WP_218285063.1">
    <property type="nucleotide sequence ID" value="NZ_CP076448.1"/>
</dbReference>
<evidence type="ECO:0000256" key="2">
    <source>
        <dbReference type="SAM" id="Phobius"/>
    </source>
</evidence>
<comment type="function">
    <text evidence="1">Part of the tripartite ATP-independent periplasmic (TRAP) transport system.</text>
</comment>
<feature type="transmembrane region" description="Helical" evidence="2">
    <location>
        <begin position="12"/>
        <end position="31"/>
    </location>
</feature>
<dbReference type="Pfam" id="PF06808">
    <property type="entry name" value="DctM"/>
    <property type="match status" value="1"/>
</dbReference>
<feature type="transmembrane region" description="Helical" evidence="2">
    <location>
        <begin position="73"/>
        <end position="92"/>
    </location>
</feature>
<feature type="transmembrane region" description="Helical" evidence="2">
    <location>
        <begin position="523"/>
        <end position="544"/>
    </location>
</feature>
<feature type="transmembrane region" description="Helical" evidence="2">
    <location>
        <begin position="99"/>
        <end position="116"/>
    </location>
</feature>
<protein>
    <submittedName>
        <fullName evidence="4">TRAP transporter fused permease subunit</fullName>
    </submittedName>
</protein>
<dbReference type="GO" id="GO:0022857">
    <property type="term" value="F:transmembrane transporter activity"/>
    <property type="evidence" value="ECO:0007669"/>
    <property type="project" value="UniProtKB-UniRule"/>
</dbReference>
<feature type="transmembrane region" description="Helical" evidence="2">
    <location>
        <begin position="576"/>
        <end position="593"/>
    </location>
</feature>
<feature type="transmembrane region" description="Helical" evidence="2">
    <location>
        <begin position="311"/>
        <end position="330"/>
    </location>
</feature>
<feature type="transmembrane region" description="Helical" evidence="2">
    <location>
        <begin position="336"/>
        <end position="354"/>
    </location>
</feature>
<keyword evidence="2" id="KW-0812">Transmembrane</keyword>
<dbReference type="Proteomes" id="UP000694001">
    <property type="component" value="Chromosome"/>
</dbReference>
<feature type="transmembrane region" description="Helical" evidence="2">
    <location>
        <begin position="493"/>
        <end position="517"/>
    </location>
</feature>
<name>A0A975YJ54_9PROT</name>
<feature type="transmembrane region" description="Helical" evidence="2">
    <location>
        <begin position="435"/>
        <end position="457"/>
    </location>
</feature>
<dbReference type="InterPro" id="IPR010656">
    <property type="entry name" value="DctM"/>
</dbReference>
<feature type="transmembrane region" description="Helical" evidence="2">
    <location>
        <begin position="551"/>
        <end position="570"/>
    </location>
</feature>
<sequence>MLALALGVESDRYATLFAFLGAVLALGFLTVTGNALRPTNRSWTANALAALSLAASGYFVWMAPRHALRWPMVSPLTEADMAAAILLCLLVLEATRRTIGLTLCLLVASFLAYAVWGHHLPGSFSHRPLSLTEILDHLVFTTNGLIGPALSVAAFLVFVFVLFGAVLDRLGGGDFFHDLAGALVGRQAGGPAKVAVVSSAMYGTISGSPTADVVTTGSLTIPMMKRLGCAPAYAGGVEAAASAGGAILPPVMGSAAFLMSDFTGIAYADIAVSAIATAALYYVAVFYQVHARAVLDRLGAFEGAGPRVAEVMRRGGWFLVPIAAMVWLVLSADRPVYGGALAVVIAAVLAPLMLRNPLEVALRLLAAASDGARRAAPVGIACGVAGLVVGTLTITDLSGKFSSLLFGFAPDQILFVMLITAGVTLLLGMGMPTPAAYVLAAALAAPAMIALGVPVLAAHLFVVYYASMSAITPPVAVAAFAAASIAQADPIRIGLIACRLAIVAFALPFCFVFRPGLLLLGELLGIASALLVTLAGVVALAAGFEGWLGRALSSAQRVLLLLAGLALIAPDPLTDLIGAVLSVVALASVWRRARAA</sequence>
<dbReference type="PANTHER" id="PTHR43849">
    <property type="entry name" value="BLL3936 PROTEIN"/>
    <property type="match status" value="1"/>
</dbReference>
<keyword evidence="5" id="KW-1185">Reference proteome</keyword>
<feature type="transmembrane region" description="Helical" evidence="2">
    <location>
        <begin position="406"/>
        <end position="428"/>
    </location>
</feature>
<keyword evidence="1" id="KW-0997">Cell inner membrane</keyword>
<dbReference type="NCBIfam" id="TIGR02123">
    <property type="entry name" value="TRAP_fused"/>
    <property type="match status" value="1"/>
</dbReference>
<keyword evidence="1" id="KW-1003">Cell membrane</keyword>
<keyword evidence="2" id="KW-1133">Transmembrane helix</keyword>
<feature type="transmembrane region" description="Helical" evidence="2">
    <location>
        <begin position="43"/>
        <end position="61"/>
    </location>
</feature>
<dbReference type="PANTHER" id="PTHR43849:SF2">
    <property type="entry name" value="BLL3936 PROTEIN"/>
    <property type="match status" value="1"/>
</dbReference>